<feature type="transmembrane region" description="Helical" evidence="1">
    <location>
        <begin position="12"/>
        <end position="34"/>
    </location>
</feature>
<organism evidence="2 3">
    <name type="scientific">Algimonas porphyrae</name>
    <dbReference type="NCBI Taxonomy" id="1128113"/>
    <lineage>
        <taxon>Bacteria</taxon>
        <taxon>Pseudomonadati</taxon>
        <taxon>Pseudomonadota</taxon>
        <taxon>Alphaproteobacteria</taxon>
        <taxon>Maricaulales</taxon>
        <taxon>Robiginitomaculaceae</taxon>
        <taxon>Algimonas</taxon>
    </lineage>
</organism>
<feature type="transmembrane region" description="Helical" evidence="1">
    <location>
        <begin position="46"/>
        <end position="64"/>
    </location>
</feature>
<proteinExistence type="predicted"/>
<evidence type="ECO:0000313" key="2">
    <source>
        <dbReference type="EMBL" id="GLQ22104.1"/>
    </source>
</evidence>
<evidence type="ECO:0000313" key="3">
    <source>
        <dbReference type="Proteomes" id="UP001161390"/>
    </source>
</evidence>
<keyword evidence="1" id="KW-1133">Transmembrane helix</keyword>
<gene>
    <name evidence="2" type="ORF">GCM10007854_30590</name>
</gene>
<keyword evidence="1" id="KW-0812">Transmembrane</keyword>
<dbReference type="EMBL" id="BSNJ01000011">
    <property type="protein sequence ID" value="GLQ22104.1"/>
    <property type="molecule type" value="Genomic_DNA"/>
</dbReference>
<dbReference type="RefSeq" id="WP_284374372.1">
    <property type="nucleotide sequence ID" value="NZ_BSNJ01000011.1"/>
</dbReference>
<evidence type="ECO:0000256" key="1">
    <source>
        <dbReference type="SAM" id="Phobius"/>
    </source>
</evidence>
<keyword evidence="1" id="KW-0472">Membrane</keyword>
<sequence>MFALIFVEFARARHAPAVIAANGAALFLLFGFISVDEALSAFSNEAPLTIAAMFVLSGAMFGPAHSKVSPRAC</sequence>
<reference evidence="2" key="1">
    <citation type="journal article" date="2014" name="Int. J. Syst. Evol. Microbiol.">
        <title>Complete genome of a new Firmicutes species belonging to the dominant human colonic microbiota ('Ruminococcus bicirculans') reveals two chromosomes and a selective capacity to utilize plant glucans.</title>
        <authorList>
            <consortium name="NISC Comparative Sequencing Program"/>
            <person name="Wegmann U."/>
            <person name="Louis P."/>
            <person name="Goesmann A."/>
            <person name="Henrissat B."/>
            <person name="Duncan S.H."/>
            <person name="Flint H.J."/>
        </authorList>
    </citation>
    <scope>NUCLEOTIDE SEQUENCE</scope>
    <source>
        <strain evidence="2">NBRC 108216</strain>
    </source>
</reference>
<reference evidence="2" key="2">
    <citation type="submission" date="2023-01" db="EMBL/GenBank/DDBJ databases">
        <title>Draft genome sequence of Algimonas porphyrae strain NBRC 108216.</title>
        <authorList>
            <person name="Sun Q."/>
            <person name="Mori K."/>
        </authorList>
    </citation>
    <scope>NUCLEOTIDE SEQUENCE</scope>
    <source>
        <strain evidence="2">NBRC 108216</strain>
    </source>
</reference>
<name>A0ABQ5V560_9PROT</name>
<protein>
    <submittedName>
        <fullName evidence="2">Uncharacterized protein</fullName>
    </submittedName>
</protein>
<accession>A0ABQ5V560</accession>
<keyword evidence="3" id="KW-1185">Reference proteome</keyword>
<comment type="caution">
    <text evidence="2">The sequence shown here is derived from an EMBL/GenBank/DDBJ whole genome shotgun (WGS) entry which is preliminary data.</text>
</comment>
<dbReference type="Proteomes" id="UP001161390">
    <property type="component" value="Unassembled WGS sequence"/>
</dbReference>